<proteinExistence type="predicted"/>
<dbReference type="EMBL" id="GBXM01032843">
    <property type="protein sequence ID" value="JAH75734.1"/>
    <property type="molecule type" value="Transcribed_RNA"/>
</dbReference>
<accession>A0A0E9VCC4</accession>
<organism evidence="1">
    <name type="scientific">Anguilla anguilla</name>
    <name type="common">European freshwater eel</name>
    <name type="synonym">Muraena anguilla</name>
    <dbReference type="NCBI Taxonomy" id="7936"/>
    <lineage>
        <taxon>Eukaryota</taxon>
        <taxon>Metazoa</taxon>
        <taxon>Chordata</taxon>
        <taxon>Craniata</taxon>
        <taxon>Vertebrata</taxon>
        <taxon>Euteleostomi</taxon>
        <taxon>Actinopterygii</taxon>
        <taxon>Neopterygii</taxon>
        <taxon>Teleostei</taxon>
        <taxon>Anguilliformes</taxon>
        <taxon>Anguillidae</taxon>
        <taxon>Anguilla</taxon>
    </lineage>
</organism>
<reference evidence="1" key="1">
    <citation type="submission" date="2014-11" db="EMBL/GenBank/DDBJ databases">
        <authorList>
            <person name="Amaro Gonzalez C."/>
        </authorList>
    </citation>
    <scope>NUCLEOTIDE SEQUENCE</scope>
</reference>
<reference evidence="1" key="2">
    <citation type="journal article" date="2015" name="Fish Shellfish Immunol.">
        <title>Early steps in the European eel (Anguilla anguilla)-Vibrio vulnificus interaction in the gills: Role of the RtxA13 toxin.</title>
        <authorList>
            <person name="Callol A."/>
            <person name="Pajuelo D."/>
            <person name="Ebbesson L."/>
            <person name="Teles M."/>
            <person name="MacKenzie S."/>
            <person name="Amaro C."/>
        </authorList>
    </citation>
    <scope>NUCLEOTIDE SEQUENCE</scope>
</reference>
<name>A0A0E9VCC4_ANGAN</name>
<sequence>MTQKRPQKTKS</sequence>
<evidence type="ECO:0000313" key="1">
    <source>
        <dbReference type="EMBL" id="JAH75734.1"/>
    </source>
</evidence>
<protein>
    <submittedName>
        <fullName evidence="1">Uncharacterized protein</fullName>
    </submittedName>
</protein>